<organism evidence="2 3">
    <name type="scientific">Lactobacillus pasteurii DSM 23907 = CRBIP 24.76</name>
    <dbReference type="NCBI Taxonomy" id="1423790"/>
    <lineage>
        <taxon>Bacteria</taxon>
        <taxon>Bacillati</taxon>
        <taxon>Bacillota</taxon>
        <taxon>Bacilli</taxon>
        <taxon>Lactobacillales</taxon>
        <taxon>Lactobacillaceae</taxon>
        <taxon>Lactobacillus</taxon>
    </lineage>
</organism>
<comment type="caution">
    <text evidence="2">The sequence shown here is derived from an EMBL/GenBank/DDBJ whole genome shotgun (WGS) entry which is preliminary data.</text>
</comment>
<evidence type="ECO:0000313" key="2">
    <source>
        <dbReference type="EMBL" id="CCI85540.1"/>
    </source>
</evidence>
<evidence type="ECO:0008006" key="4">
    <source>
        <dbReference type="Google" id="ProtNLM"/>
    </source>
</evidence>
<dbReference type="eggNOG" id="ENOG5030ARH">
    <property type="taxonomic scope" value="Bacteria"/>
</dbReference>
<dbReference type="AlphaFoldDB" id="I7JYH1"/>
<keyword evidence="1" id="KW-0812">Transmembrane</keyword>
<reference evidence="2 3" key="1">
    <citation type="submission" date="2012-06" db="EMBL/GenBank/DDBJ databases">
        <title>Draft Genome Sequence of Lactobacillus pasteurii CRBIP 24.76T.</title>
        <authorList>
            <person name="Cousin S."/>
            <person name="Bouchier C."/>
            <person name="Loux V."/>
            <person name="Ma L."/>
            <person name="Creno S."/>
            <person name="Bizet C."/>
            <person name="Clermont D."/>
        </authorList>
    </citation>
    <scope>NUCLEOTIDE SEQUENCE [LARGE SCALE GENOMIC DNA]</scope>
    <source>
        <strain evidence="3">CRBIP 24.76T</strain>
    </source>
</reference>
<dbReference type="EMBL" id="CAKD01000023">
    <property type="protein sequence ID" value="CCI85540.1"/>
    <property type="molecule type" value="Genomic_DNA"/>
</dbReference>
<feature type="transmembrane region" description="Helical" evidence="1">
    <location>
        <begin position="90"/>
        <end position="110"/>
    </location>
</feature>
<keyword evidence="1" id="KW-0472">Membrane</keyword>
<dbReference type="STRING" id="1423790.BN53_05500"/>
<evidence type="ECO:0000256" key="1">
    <source>
        <dbReference type="SAM" id="Phobius"/>
    </source>
</evidence>
<proteinExistence type="predicted"/>
<keyword evidence="1" id="KW-1133">Transmembrane helix</keyword>
<feature type="transmembrane region" description="Helical" evidence="1">
    <location>
        <begin position="59"/>
        <end position="84"/>
    </location>
</feature>
<evidence type="ECO:0000313" key="3">
    <source>
        <dbReference type="Proteomes" id="UP000009311"/>
    </source>
</evidence>
<dbReference type="Proteomes" id="UP000009311">
    <property type="component" value="Unassembled WGS sequence"/>
</dbReference>
<accession>I7JYH1</accession>
<name>I7JYH1_9LACO</name>
<sequence length="117" mass="13381">MIGLTLVALSLSFLSDRNFFFYPPEWAPTFNDIRIDIIGIITGILLMIAGFFNLKNDFVVGILLAVAAAFVSFMIAIELIHIYFVGVFRLKPSIILDIYFLVNIMLAAYYRRSHKKR</sequence>
<keyword evidence="3" id="KW-1185">Reference proteome</keyword>
<protein>
    <recommendedName>
        <fullName evidence="4">Integral membrane protein</fullName>
    </recommendedName>
</protein>
<gene>
    <name evidence="2" type="ORF">BN53_05500</name>
</gene>
<feature type="transmembrane region" description="Helical" evidence="1">
    <location>
        <begin position="33"/>
        <end position="52"/>
    </location>
</feature>